<dbReference type="InterPro" id="IPR036465">
    <property type="entry name" value="vWFA_dom_sf"/>
</dbReference>
<name>A0A1D8CYE3_CHLLM</name>
<keyword evidence="3" id="KW-1185">Reference proteome</keyword>
<dbReference type="PROSITE" id="PS50234">
    <property type="entry name" value="VWFA"/>
    <property type="match status" value="1"/>
</dbReference>
<dbReference type="SMART" id="SM00327">
    <property type="entry name" value="VWA"/>
    <property type="match status" value="1"/>
</dbReference>
<protein>
    <recommendedName>
        <fullName evidence="1">VWFA domain-containing protein</fullName>
    </recommendedName>
</protein>
<accession>A0A1D8CYE3</accession>
<dbReference type="SUPFAM" id="SSF53300">
    <property type="entry name" value="vWA-like"/>
    <property type="match status" value="1"/>
</dbReference>
<dbReference type="KEGG" id="clz:BIU88_02775"/>
<feature type="domain" description="VWFA" evidence="1">
    <location>
        <begin position="47"/>
        <end position="221"/>
    </location>
</feature>
<dbReference type="PANTHER" id="PTHR10338">
    <property type="entry name" value="INTER-ALPHA-TRYPSIN INHIBITOR HEAVY CHAIN FAMILY MEMBER"/>
    <property type="match status" value="1"/>
</dbReference>
<evidence type="ECO:0000313" key="2">
    <source>
        <dbReference type="EMBL" id="AOS83161.1"/>
    </source>
</evidence>
<proteinExistence type="predicted"/>
<dbReference type="AlphaFoldDB" id="A0A1D8CYE3"/>
<reference evidence="2" key="1">
    <citation type="submission" date="2016-09" db="EMBL/GenBank/DDBJ databases">
        <title>Genome sequence of Chlorobaculum limnaeum.</title>
        <authorList>
            <person name="Liu Z."/>
            <person name="Tank M."/>
            <person name="Bryant D.A."/>
        </authorList>
    </citation>
    <scope>NUCLEOTIDE SEQUENCE [LARGE SCALE GENOMIC DNA]</scope>
    <source>
        <strain evidence="2">DSM 1677</strain>
    </source>
</reference>
<dbReference type="PANTHER" id="PTHR10338:SF115">
    <property type="entry name" value="INTER-ALPHA-TRYPSIN INHIBITOR HEAVY CHAIN H3"/>
    <property type="match status" value="1"/>
</dbReference>
<dbReference type="Gene3D" id="3.40.50.410">
    <property type="entry name" value="von Willebrand factor, type A domain"/>
    <property type="match status" value="1"/>
</dbReference>
<dbReference type="RefSeq" id="WP_069808886.1">
    <property type="nucleotide sequence ID" value="NZ_CP017305.1"/>
</dbReference>
<evidence type="ECO:0000313" key="3">
    <source>
        <dbReference type="Proteomes" id="UP000095185"/>
    </source>
</evidence>
<dbReference type="Proteomes" id="UP000095185">
    <property type="component" value="Chromosome"/>
</dbReference>
<evidence type="ECO:0000259" key="1">
    <source>
        <dbReference type="PROSITE" id="PS50234"/>
    </source>
</evidence>
<sequence length="457" mass="52560">MDNNVNLQIIPERTIIRNDNISEIDIVIEITSTSEYKKVESSKNNLNLAIVIDRSGSMSGEKLEIAKNSCIEIFKRLKQDDFLTVIVYDNEAEVIVNPQTKRGEIIEKIKNIEPRGMTNLSLGWYLGLLELQTYLDNDKINKLILLSDGLANTGETKKSILGNQASKSREEYSIITSTIGIGDDFDEELLEIISNESGGRFWYIQHSNINEIIEEEFIGTLNIILDNPKIELNLGKGVKISKELNMLRKASNKYSIRPITDNDENRFAIRLELNPQEIGEEAQITAKLLNRNQTILDANLSLNLDSFESYAQAPINQEVLAIVQKFEKSKTEEELISKIEEGDFDFMKNMIIKEVAGMKKVVAAFEDEKKREYYRKDQQDLENMSYAADVLIKINNLSNPKYRNEFQALINHCNKSLTYQMHRHNNGYMRHHNCDFMQIDLLERLSVILENLALRRI</sequence>
<dbReference type="EMBL" id="CP017305">
    <property type="protein sequence ID" value="AOS83161.1"/>
    <property type="molecule type" value="Genomic_DNA"/>
</dbReference>
<dbReference type="InterPro" id="IPR050934">
    <property type="entry name" value="ITIH"/>
</dbReference>
<dbReference type="InterPro" id="IPR002035">
    <property type="entry name" value="VWF_A"/>
</dbReference>
<gene>
    <name evidence="2" type="ORF">BIU88_02775</name>
</gene>
<dbReference type="Pfam" id="PF00092">
    <property type="entry name" value="VWA"/>
    <property type="match status" value="1"/>
</dbReference>
<dbReference type="STRING" id="274537.BIU88_02775"/>
<dbReference type="OrthoDB" id="9781333at2"/>
<organism evidence="2 3">
    <name type="scientific">Chlorobaculum limnaeum</name>
    <dbReference type="NCBI Taxonomy" id="274537"/>
    <lineage>
        <taxon>Bacteria</taxon>
        <taxon>Pseudomonadati</taxon>
        <taxon>Chlorobiota</taxon>
        <taxon>Chlorobiia</taxon>
        <taxon>Chlorobiales</taxon>
        <taxon>Chlorobiaceae</taxon>
        <taxon>Chlorobaculum</taxon>
    </lineage>
</organism>